<accession>A0A964DYX7</accession>
<keyword evidence="1" id="KW-0808">Transferase</keyword>
<comment type="caution">
    <text evidence="4">The sequence shown here is derived from an EMBL/GenBank/DDBJ whole genome shotgun (WGS) entry which is preliminary data.</text>
</comment>
<dbReference type="PANTHER" id="PTHR11364">
    <property type="entry name" value="THIOSULFATE SULFERTANSFERASE"/>
    <property type="match status" value="1"/>
</dbReference>
<gene>
    <name evidence="4" type="ORF">ASILVAE211_11795</name>
</gene>
<feature type="domain" description="Rhodanese" evidence="3">
    <location>
        <begin position="18"/>
        <end position="142"/>
    </location>
</feature>
<protein>
    <submittedName>
        <fullName evidence="4">Sulfurtransferase</fullName>
    </submittedName>
</protein>
<dbReference type="RefSeq" id="WP_227321512.1">
    <property type="nucleotide sequence ID" value="NZ_JAESVB010000004.1"/>
</dbReference>
<dbReference type="Pfam" id="PF00581">
    <property type="entry name" value="Rhodanese"/>
    <property type="match status" value="2"/>
</dbReference>
<dbReference type="Proteomes" id="UP000708298">
    <property type="component" value="Unassembled WGS sequence"/>
</dbReference>
<organism evidence="4 5">
    <name type="scientific">Acidisoma silvae</name>
    <dbReference type="NCBI Taxonomy" id="2802396"/>
    <lineage>
        <taxon>Bacteria</taxon>
        <taxon>Pseudomonadati</taxon>
        <taxon>Pseudomonadota</taxon>
        <taxon>Alphaproteobacteria</taxon>
        <taxon>Acetobacterales</taxon>
        <taxon>Acidocellaceae</taxon>
        <taxon>Acidisoma</taxon>
    </lineage>
</organism>
<dbReference type="Gene3D" id="3.40.250.10">
    <property type="entry name" value="Rhodanese-like domain"/>
    <property type="match status" value="2"/>
</dbReference>
<evidence type="ECO:0000256" key="1">
    <source>
        <dbReference type="ARBA" id="ARBA00022679"/>
    </source>
</evidence>
<reference evidence="4" key="1">
    <citation type="journal article" date="2021" name="Microorganisms">
        <title>Acidisoma silvae sp. nov. and Acidisomacellulosilytica sp. nov., Two Acidophilic Bacteria Isolated from Decaying Wood, Hydrolyzing Cellulose and Producing Poly-3-hydroxybutyrate.</title>
        <authorList>
            <person name="Mieszkin S."/>
            <person name="Pouder E."/>
            <person name="Uroz S."/>
            <person name="Simon-Colin C."/>
            <person name="Alain K."/>
        </authorList>
    </citation>
    <scope>NUCLEOTIDE SEQUENCE</scope>
    <source>
        <strain evidence="4">HW T2.11</strain>
    </source>
</reference>
<dbReference type="SMART" id="SM00450">
    <property type="entry name" value="RHOD"/>
    <property type="match status" value="2"/>
</dbReference>
<dbReference type="InterPro" id="IPR001763">
    <property type="entry name" value="Rhodanese-like_dom"/>
</dbReference>
<dbReference type="EMBL" id="JAESVB010000004">
    <property type="protein sequence ID" value="MCB8875865.1"/>
    <property type="molecule type" value="Genomic_DNA"/>
</dbReference>
<proteinExistence type="predicted"/>
<dbReference type="AlphaFoldDB" id="A0A964DYX7"/>
<dbReference type="SUPFAM" id="SSF52821">
    <property type="entry name" value="Rhodanese/Cell cycle control phosphatase"/>
    <property type="match status" value="2"/>
</dbReference>
<evidence type="ECO:0000259" key="3">
    <source>
        <dbReference type="PROSITE" id="PS50206"/>
    </source>
</evidence>
<dbReference type="PROSITE" id="PS50206">
    <property type="entry name" value="RHODANESE_3"/>
    <property type="match status" value="2"/>
</dbReference>
<name>A0A964DYX7_9PROT</name>
<sequence length="290" mass="30031">MPNANASPLVEADWLIAHRASVVVLDCSVARIPGPDGRTDFGPGGDAFARGHIPGARFADVMQAFSDASARYPFTCPTRAGFDHAAQALGLNADSDIVAYDTLGGPYAARLWCVFRAFGLTNIRVLNGGLAAWQSAGGAVETGDAAPVPAGTLAATQEPNLFVDAAYVAAMIGQGNIPGQPLLCGLRGAQYRGEGSTDPRRGHIPTSLNLPFPDLLDSTGRLTPERVEAALSALGLSHDIAPVLYCGGGINAAGLALALSLVGIGDVKIYDDSMNGWRDDLSLPVEHDTP</sequence>
<evidence type="ECO:0000313" key="4">
    <source>
        <dbReference type="EMBL" id="MCB8875865.1"/>
    </source>
</evidence>
<dbReference type="CDD" id="cd01448">
    <property type="entry name" value="TST_Repeat_1"/>
    <property type="match status" value="1"/>
</dbReference>
<keyword evidence="2" id="KW-0677">Repeat</keyword>
<evidence type="ECO:0000256" key="2">
    <source>
        <dbReference type="ARBA" id="ARBA00022737"/>
    </source>
</evidence>
<reference evidence="4" key="2">
    <citation type="submission" date="2021-01" db="EMBL/GenBank/DDBJ databases">
        <authorList>
            <person name="Mieszkin S."/>
            <person name="Pouder E."/>
            <person name="Alain K."/>
        </authorList>
    </citation>
    <scope>NUCLEOTIDE SEQUENCE</scope>
    <source>
        <strain evidence="4">HW T2.11</strain>
    </source>
</reference>
<feature type="domain" description="Rhodanese" evidence="3">
    <location>
        <begin position="189"/>
        <end position="286"/>
    </location>
</feature>
<dbReference type="PANTHER" id="PTHR11364:SF27">
    <property type="entry name" value="SULFURTRANSFERASE"/>
    <property type="match status" value="1"/>
</dbReference>
<evidence type="ECO:0000313" key="5">
    <source>
        <dbReference type="Proteomes" id="UP000708298"/>
    </source>
</evidence>
<dbReference type="InterPro" id="IPR045078">
    <property type="entry name" value="TST/MPST-like"/>
</dbReference>
<keyword evidence="5" id="KW-1185">Reference proteome</keyword>
<dbReference type="InterPro" id="IPR036873">
    <property type="entry name" value="Rhodanese-like_dom_sf"/>
</dbReference>
<dbReference type="GO" id="GO:0004792">
    <property type="term" value="F:thiosulfate-cyanide sulfurtransferase activity"/>
    <property type="evidence" value="ECO:0007669"/>
    <property type="project" value="TreeGrafter"/>
</dbReference>